<dbReference type="EMBL" id="JTKH01000025">
    <property type="protein sequence ID" value="KII75354.1"/>
    <property type="molecule type" value="Genomic_DNA"/>
</dbReference>
<dbReference type="Proteomes" id="UP000031672">
    <property type="component" value="Unassembled WGS sequence"/>
</dbReference>
<protein>
    <recommendedName>
        <fullName evidence="3">Mannose-6-phosphate isomerase</fullName>
    </recommendedName>
</protein>
<name>A0A0C2NGW8_9VIBR</name>
<dbReference type="InterPro" id="IPR014710">
    <property type="entry name" value="RmlC-like_jellyroll"/>
</dbReference>
<dbReference type="Gene3D" id="2.60.120.10">
    <property type="entry name" value="Jelly Rolls"/>
    <property type="match status" value="2"/>
</dbReference>
<proteinExistence type="predicted"/>
<evidence type="ECO:0000313" key="2">
    <source>
        <dbReference type="Proteomes" id="UP000031672"/>
    </source>
</evidence>
<gene>
    <name evidence="1" type="ORF">OJ16_18880</name>
</gene>
<reference evidence="1 2" key="1">
    <citation type="submission" date="2014-11" db="EMBL/GenBank/DDBJ databases">
        <title>Draft Genome Sequence of Vibrio piscirenalis strains CECT 8603T and CECT 8604, two marine Gammaproteobacterium isolated from cultured gilthead sea bream (Sparus aurata).</title>
        <authorList>
            <person name="Arahal D.R."/>
            <person name="Rodrigo-Torres L."/>
            <person name="Lucena T."/>
            <person name="Pujalte M.J."/>
        </authorList>
    </citation>
    <scope>NUCLEOTIDE SEQUENCE [LARGE SCALE GENOMIC DNA]</scope>
    <source>
        <strain evidence="1 2">DCR 1-4-2</strain>
    </source>
</reference>
<accession>A0A0C2NGW8</accession>
<dbReference type="SUPFAM" id="SSF51182">
    <property type="entry name" value="RmlC-like cupins"/>
    <property type="match status" value="1"/>
</dbReference>
<dbReference type="AlphaFoldDB" id="A0A0C2NGW8"/>
<keyword evidence="2" id="KW-1185">Reference proteome</keyword>
<dbReference type="CDD" id="cd07010">
    <property type="entry name" value="cupin_PMI_type_I_N_bac"/>
    <property type="match status" value="1"/>
</dbReference>
<accession>A0A0C2JBQ8</accession>
<sequence length="364" mass="41408">MVINMDYKGRVFSLSRNRVWRTYIGGESLNKLDGNNGIDDDHFPEDWIFSTTKANNKGREHIFEGISKTTINEHTLNLDELIEIDSDYFLGVEHVQQFGLNPMLLVKYLDSSIRLHFQAHPTIEFAKQHLDSKSGKAEAYYILSCDTPSPYIYLGFQRPPTPSDLKQLIETQNIPAIESCFDKVPVKPGDCYFIPGGMPHAIGENILMVEIMEPSDWAVRFEFEKAGYVLPEEARFMGRDLDFCLDVFNYNKVTSLDILNTYRSQPTLISHYNEESALYSLIGSDRTPCFRVNKSNIQGVVHKQEASFYIGIITQGSCSLICGDQRLELKQFDRFFCPAGVDSIQIIADQGVEILECLPPINPF</sequence>
<organism evidence="1 2">
    <name type="scientific">Vibrio renipiscarius</name>
    <dbReference type="NCBI Taxonomy" id="1461322"/>
    <lineage>
        <taxon>Bacteria</taxon>
        <taxon>Pseudomonadati</taxon>
        <taxon>Pseudomonadota</taxon>
        <taxon>Gammaproteobacteria</taxon>
        <taxon>Vibrionales</taxon>
        <taxon>Vibrionaceae</taxon>
        <taxon>Vibrio</taxon>
    </lineage>
</organism>
<dbReference type="InterPro" id="IPR011051">
    <property type="entry name" value="RmlC_Cupin_sf"/>
</dbReference>
<evidence type="ECO:0000313" key="1">
    <source>
        <dbReference type="EMBL" id="KII75354.1"/>
    </source>
</evidence>
<evidence type="ECO:0008006" key="3">
    <source>
        <dbReference type="Google" id="ProtNLM"/>
    </source>
</evidence>
<dbReference type="STRING" id="1461322.OJ16_18880"/>
<comment type="caution">
    <text evidence="1">The sequence shown here is derived from an EMBL/GenBank/DDBJ whole genome shotgun (WGS) entry which is preliminary data.</text>
</comment>